<proteinExistence type="predicted"/>
<sequence>MGNPGNASTSAKSGKVYQGGNPPSGSPNPQGVKQGQTASIRPAGMTSVGQPPVGSTTSQGMDYRQAVSPVKPAGGLYTVSHQNQLSSHSTGLLHNYQLGNISYIDPNAYSDYDDAFLDGQTQDVANRRLEWYHQAGAGATPSAGLMDFDGSDSPLDHLQGTRQQQQTGLAASHDRNDQNAEEEVEADPAPGYEHLPNIPEADESESGGEEEETDDTSYIDRNQAWIHVLDENLQKHRKNPAEKTVEADFEMDMGELLTAVDDIIETSNHDGNIPTDTLFLDTKLHNKGPYIRQLTIENGDKDGISASVGYMRFTTRDLKSRAVPVWLELYDVHPGLMKFGINMLRKTGPIIYAAKNAETQRINIIRGCVLMDLSKPLPEFIPISVQEAPDKVMKQHIRYLRLPDACFNCRQRGHFARACPLENARRGPNATGGGNNRHEQNAGGVRTEIQRDGGQEGGKGNQGTGTVGAQSAEVGQGEFTAVRRRTKPRFQTPETKKTLKVDNRYGVLKDPIDTTTGEAGQEEIKRDVRPKPADAKDKEIPYANNQKPKSSSSNKIGNKQGQPPEVSDMLIREVVDLTEGKPEKEAQNGIPPRTAGTKYQPEDRDRRLSSTGAIANGL</sequence>
<dbReference type="InterPro" id="IPR036875">
    <property type="entry name" value="Znf_CCHC_sf"/>
</dbReference>
<dbReference type="GO" id="GO:0008270">
    <property type="term" value="F:zinc ion binding"/>
    <property type="evidence" value="ECO:0007669"/>
    <property type="project" value="UniProtKB-KW"/>
</dbReference>
<dbReference type="EMBL" id="JBJQOH010000003">
    <property type="protein sequence ID" value="KAL3692256.1"/>
    <property type="molecule type" value="Genomic_DNA"/>
</dbReference>
<evidence type="ECO:0000313" key="5">
    <source>
        <dbReference type="Proteomes" id="UP001633002"/>
    </source>
</evidence>
<evidence type="ECO:0000256" key="2">
    <source>
        <dbReference type="SAM" id="MobiDB-lite"/>
    </source>
</evidence>
<dbReference type="InterPro" id="IPR001878">
    <property type="entry name" value="Znf_CCHC"/>
</dbReference>
<dbReference type="PANTHER" id="PTHR31286:SF180">
    <property type="entry name" value="OS10G0362600 PROTEIN"/>
    <property type="match status" value="1"/>
</dbReference>
<feature type="compositionally biased region" description="Low complexity" evidence="2">
    <location>
        <begin position="18"/>
        <end position="31"/>
    </location>
</feature>
<comment type="caution">
    <text evidence="4">The sequence shown here is derived from an EMBL/GenBank/DDBJ whole genome shotgun (WGS) entry which is preliminary data.</text>
</comment>
<dbReference type="SUPFAM" id="SSF57756">
    <property type="entry name" value="Retrovirus zinc finger-like domains"/>
    <property type="match status" value="1"/>
</dbReference>
<dbReference type="Gene3D" id="4.10.60.10">
    <property type="entry name" value="Zinc finger, CCHC-type"/>
    <property type="match status" value="1"/>
</dbReference>
<feature type="compositionally biased region" description="Low complexity" evidence="2">
    <location>
        <begin position="158"/>
        <end position="171"/>
    </location>
</feature>
<feature type="compositionally biased region" description="Gly residues" evidence="2">
    <location>
        <begin position="455"/>
        <end position="466"/>
    </location>
</feature>
<protein>
    <recommendedName>
        <fullName evidence="3">CCHC-type domain-containing protein</fullName>
    </recommendedName>
</protein>
<gene>
    <name evidence="4" type="ORF">R1sor_005907</name>
</gene>
<keyword evidence="5" id="KW-1185">Reference proteome</keyword>
<dbReference type="InterPro" id="IPR040256">
    <property type="entry name" value="At4g02000-like"/>
</dbReference>
<organism evidence="4 5">
    <name type="scientific">Riccia sorocarpa</name>
    <dbReference type="NCBI Taxonomy" id="122646"/>
    <lineage>
        <taxon>Eukaryota</taxon>
        <taxon>Viridiplantae</taxon>
        <taxon>Streptophyta</taxon>
        <taxon>Embryophyta</taxon>
        <taxon>Marchantiophyta</taxon>
        <taxon>Marchantiopsida</taxon>
        <taxon>Marchantiidae</taxon>
        <taxon>Marchantiales</taxon>
        <taxon>Ricciaceae</taxon>
        <taxon>Riccia</taxon>
    </lineage>
</organism>
<dbReference type="Proteomes" id="UP001633002">
    <property type="component" value="Unassembled WGS sequence"/>
</dbReference>
<feature type="compositionally biased region" description="Acidic residues" evidence="2">
    <location>
        <begin position="200"/>
        <end position="217"/>
    </location>
</feature>
<name>A0ABD3HN67_9MARC</name>
<feature type="compositionally biased region" description="Basic and acidic residues" evidence="2">
    <location>
        <begin position="522"/>
        <end position="540"/>
    </location>
</feature>
<feature type="compositionally biased region" description="Low complexity" evidence="2">
    <location>
        <begin position="544"/>
        <end position="555"/>
    </location>
</feature>
<feature type="region of interest" description="Disordered" evidence="2">
    <location>
        <begin position="423"/>
        <end position="442"/>
    </location>
</feature>
<feature type="domain" description="CCHC-type" evidence="3">
    <location>
        <begin position="406"/>
        <end position="420"/>
    </location>
</feature>
<evidence type="ECO:0000313" key="4">
    <source>
        <dbReference type="EMBL" id="KAL3692256.1"/>
    </source>
</evidence>
<keyword evidence="1" id="KW-0863">Zinc-finger</keyword>
<feature type="compositionally biased region" description="Basic and acidic residues" evidence="2">
    <location>
        <begin position="570"/>
        <end position="586"/>
    </location>
</feature>
<dbReference type="SMART" id="SM00343">
    <property type="entry name" value="ZnF_C2HC"/>
    <property type="match status" value="1"/>
</dbReference>
<evidence type="ECO:0000259" key="3">
    <source>
        <dbReference type="PROSITE" id="PS50158"/>
    </source>
</evidence>
<feature type="region of interest" description="Disordered" evidence="2">
    <location>
        <begin position="1"/>
        <end position="60"/>
    </location>
</feature>
<dbReference type="Pfam" id="PF00098">
    <property type="entry name" value="zf-CCHC"/>
    <property type="match status" value="1"/>
</dbReference>
<evidence type="ECO:0000256" key="1">
    <source>
        <dbReference type="PROSITE-ProRule" id="PRU00047"/>
    </source>
</evidence>
<accession>A0ABD3HN67</accession>
<feature type="region of interest" description="Disordered" evidence="2">
    <location>
        <begin position="449"/>
        <end position="618"/>
    </location>
</feature>
<reference evidence="4 5" key="1">
    <citation type="submission" date="2024-09" db="EMBL/GenBank/DDBJ databases">
        <title>Chromosome-scale assembly of Riccia sorocarpa.</title>
        <authorList>
            <person name="Paukszto L."/>
        </authorList>
    </citation>
    <scope>NUCLEOTIDE SEQUENCE [LARGE SCALE GENOMIC DNA]</scope>
    <source>
        <strain evidence="4">LP-2024</strain>
        <tissue evidence="4">Aerial parts of the thallus</tissue>
    </source>
</reference>
<dbReference type="AlphaFoldDB" id="A0ABD3HN67"/>
<dbReference type="PANTHER" id="PTHR31286">
    <property type="entry name" value="GLYCINE-RICH CELL WALL STRUCTURAL PROTEIN 1.8-LIKE"/>
    <property type="match status" value="1"/>
</dbReference>
<keyword evidence="1" id="KW-0479">Metal-binding</keyword>
<feature type="compositionally biased region" description="Polar residues" evidence="2">
    <location>
        <begin position="1"/>
        <end position="12"/>
    </location>
</feature>
<feature type="compositionally biased region" description="Polar residues" evidence="2">
    <location>
        <begin position="609"/>
        <end position="618"/>
    </location>
</feature>
<keyword evidence="1" id="KW-0862">Zinc</keyword>
<feature type="compositionally biased region" description="Basic and acidic residues" evidence="2">
    <location>
        <begin position="494"/>
        <end position="503"/>
    </location>
</feature>
<feature type="region of interest" description="Disordered" evidence="2">
    <location>
        <begin position="138"/>
        <end position="218"/>
    </location>
</feature>
<feature type="compositionally biased region" description="Polar residues" evidence="2">
    <location>
        <begin position="47"/>
        <end position="60"/>
    </location>
</feature>
<dbReference type="PROSITE" id="PS50158">
    <property type="entry name" value="ZF_CCHC"/>
    <property type="match status" value="1"/>
</dbReference>